<dbReference type="InterPro" id="IPR011251">
    <property type="entry name" value="Luciferase-like_dom"/>
</dbReference>
<dbReference type="GO" id="GO:0018537">
    <property type="term" value="F:coenzyme F420-dependent N5,N10-methenyltetrahydromethanopterin reductase activity"/>
    <property type="evidence" value="ECO:0007669"/>
    <property type="project" value="UniProtKB-EC"/>
</dbReference>
<evidence type="ECO:0000313" key="3">
    <source>
        <dbReference type="EMBL" id="CUS50832.1"/>
    </source>
</evidence>
<dbReference type="PANTHER" id="PTHR43244">
    <property type="match status" value="1"/>
</dbReference>
<dbReference type="InterPro" id="IPR036661">
    <property type="entry name" value="Luciferase-like_sf"/>
</dbReference>
<name>A0A160TRA2_9ZZZZ</name>
<gene>
    <name evidence="3" type="ORF">MGWOODY_XGa534</name>
</gene>
<evidence type="ECO:0000259" key="2">
    <source>
        <dbReference type="Pfam" id="PF00296"/>
    </source>
</evidence>
<feature type="domain" description="Luciferase-like" evidence="2">
    <location>
        <begin position="12"/>
        <end position="306"/>
    </location>
</feature>
<evidence type="ECO:0000256" key="1">
    <source>
        <dbReference type="ARBA" id="ARBA00023002"/>
    </source>
</evidence>
<organism evidence="3">
    <name type="scientific">hydrothermal vent metagenome</name>
    <dbReference type="NCBI Taxonomy" id="652676"/>
    <lineage>
        <taxon>unclassified sequences</taxon>
        <taxon>metagenomes</taxon>
        <taxon>ecological metagenomes</taxon>
    </lineage>
</organism>
<dbReference type="EC" id="1.5.98.2" evidence="3"/>
<dbReference type="GO" id="GO:0016705">
    <property type="term" value="F:oxidoreductase activity, acting on paired donors, with incorporation or reduction of molecular oxygen"/>
    <property type="evidence" value="ECO:0007669"/>
    <property type="project" value="InterPro"/>
</dbReference>
<dbReference type="InterPro" id="IPR050564">
    <property type="entry name" value="F420-G6PD/mer"/>
</dbReference>
<reference evidence="3" key="1">
    <citation type="submission" date="2015-10" db="EMBL/GenBank/DDBJ databases">
        <authorList>
            <person name="Gilbert D.G."/>
        </authorList>
    </citation>
    <scope>NUCLEOTIDE SEQUENCE</scope>
</reference>
<dbReference type="CDD" id="cd01097">
    <property type="entry name" value="Tetrahydromethanopterin_reductase"/>
    <property type="match status" value="1"/>
</dbReference>
<dbReference type="Gene3D" id="3.20.20.30">
    <property type="entry name" value="Luciferase-like domain"/>
    <property type="match status" value="1"/>
</dbReference>
<proteinExistence type="predicted"/>
<protein>
    <submittedName>
        <fullName evidence="3">F420-dependent N(5),N(10)-methylenetetrahydromethanopterin reductase</fullName>
        <ecNumber evidence="3">1.5.98.2</ecNumber>
    </submittedName>
</protein>
<dbReference type="Pfam" id="PF00296">
    <property type="entry name" value="Bac_luciferase"/>
    <property type="match status" value="1"/>
</dbReference>
<accession>A0A160TRA2</accession>
<dbReference type="SUPFAM" id="SSF51679">
    <property type="entry name" value="Bacterial luciferase-like"/>
    <property type="match status" value="1"/>
</dbReference>
<sequence length="352" mass="37704">MSVPKFGLNRHDTSSVAAYAADVARAETCGWDAAFIPDSQLRRRDTYVLLAAAAQSTCKIDIGTLLVNPVNRHPTVTASSIATIAELAPGRTVLGCGIGDTAVRLAGLKPARIRELEASVMLMKSLLAGDEVDVGAAKPAVLPFPAHVPVWVAAGGPKTLEMAGACADGVFIRVGTHLRNIQISVERIRAGAKRVGRDPRNIRLGAVFHTVFVEDEEVARLMGKSMAAGYYEYSPMLLDHLGLDWKGAHPNEFKSDGRVWPDFHHASDLEASGRCVNFLSDAHARAFCLLGGASAIAEQLADLIQAASEQGIEFEYVVLQPIPDPPRPDPGVGAYIERVPAEIISKVQSRLM</sequence>
<keyword evidence="1 3" id="KW-0560">Oxidoreductase</keyword>
<dbReference type="EMBL" id="CZRL01000041">
    <property type="protein sequence ID" value="CUS50832.1"/>
    <property type="molecule type" value="Genomic_DNA"/>
</dbReference>
<dbReference type="PANTHER" id="PTHR43244:SF1">
    <property type="entry name" value="5,10-METHYLENETETRAHYDROMETHANOPTERIN REDUCTASE"/>
    <property type="match status" value="1"/>
</dbReference>
<dbReference type="AlphaFoldDB" id="A0A160TRA2"/>